<dbReference type="NCBIfam" id="NF004861">
    <property type="entry name" value="PRK06217.1"/>
    <property type="match status" value="1"/>
</dbReference>
<dbReference type="AlphaFoldDB" id="A0A4U0PWD9"/>
<dbReference type="InterPro" id="IPR027417">
    <property type="entry name" value="P-loop_NTPase"/>
</dbReference>
<comment type="caution">
    <text evidence="1">The sequence shown here is derived from an EMBL/GenBank/DDBJ whole genome shotgun (WGS) entry which is preliminary data.</text>
</comment>
<organism evidence="1 2">
    <name type="scientific">Chitiniphilus eburneus</name>
    <dbReference type="NCBI Taxonomy" id="2571148"/>
    <lineage>
        <taxon>Bacteria</taxon>
        <taxon>Pseudomonadati</taxon>
        <taxon>Pseudomonadota</taxon>
        <taxon>Betaproteobacteria</taxon>
        <taxon>Neisseriales</taxon>
        <taxon>Chitinibacteraceae</taxon>
        <taxon>Chitiniphilus</taxon>
    </lineage>
</organism>
<evidence type="ECO:0000313" key="1">
    <source>
        <dbReference type="EMBL" id="TJZ72881.1"/>
    </source>
</evidence>
<dbReference type="Gene3D" id="3.40.50.300">
    <property type="entry name" value="P-loop containing nucleotide triphosphate hydrolases"/>
    <property type="match status" value="1"/>
</dbReference>
<dbReference type="InterPro" id="IPR052922">
    <property type="entry name" value="Cytidylate_Kinase-2"/>
</dbReference>
<dbReference type="SUPFAM" id="SSF52540">
    <property type="entry name" value="P-loop containing nucleoside triphosphate hydrolases"/>
    <property type="match status" value="1"/>
</dbReference>
<evidence type="ECO:0000313" key="2">
    <source>
        <dbReference type="Proteomes" id="UP000310016"/>
    </source>
</evidence>
<keyword evidence="2" id="KW-1185">Reference proteome</keyword>
<accession>A0A4U0PWD9</accession>
<proteinExistence type="predicted"/>
<reference evidence="1 2" key="1">
    <citation type="submission" date="2019-04" db="EMBL/GenBank/DDBJ databases">
        <title>Chitiniphilus eburnea sp. nov., a novel chitinolytic bacterium isolated from aquaculture sludge.</title>
        <authorList>
            <person name="Sheng M."/>
        </authorList>
    </citation>
    <scope>NUCLEOTIDE SEQUENCE [LARGE SCALE GENOMIC DNA]</scope>
    <source>
        <strain evidence="1 2">HX-2-15</strain>
    </source>
</reference>
<protein>
    <recommendedName>
        <fullName evidence="3">Adenylate kinase</fullName>
    </recommendedName>
</protein>
<dbReference type="PANTHER" id="PTHR37816:SF2">
    <property type="entry name" value="DNA TOPOLOGY MODULATION PROTEIN FLAR-RELATED PROTEIN"/>
    <property type="match status" value="1"/>
</dbReference>
<dbReference type="EMBL" id="SUMF01000014">
    <property type="protein sequence ID" value="TJZ72881.1"/>
    <property type="molecule type" value="Genomic_DNA"/>
</dbReference>
<dbReference type="PANTHER" id="PTHR37816">
    <property type="entry name" value="YALI0E33011P"/>
    <property type="match status" value="1"/>
</dbReference>
<dbReference type="Proteomes" id="UP000310016">
    <property type="component" value="Unassembled WGS sequence"/>
</dbReference>
<evidence type="ECO:0008006" key="3">
    <source>
        <dbReference type="Google" id="ProtNLM"/>
    </source>
</evidence>
<sequence>MKRSSVHLFGASGSGTTTLGKAICQALGWKHFDTDDFFWFDTDPPYTQERPVAERRQALAHELAQAGRWVVSGSLCGWGDVFIPDFDLAVFIHLPPQERMARLRAREYVRFGEAIREGGALHEQSRAFFEWAAAYDTSDQVSRNLRKHEAWLATLPCPVLKLTNERSIQESVRQILTAMRE</sequence>
<dbReference type="Pfam" id="PF13238">
    <property type="entry name" value="AAA_18"/>
    <property type="match status" value="1"/>
</dbReference>
<name>A0A4U0PWD9_9NEIS</name>
<dbReference type="OrthoDB" id="5296079at2"/>
<gene>
    <name evidence="1" type="ORF">FAZ21_12605</name>
</gene>
<dbReference type="RefSeq" id="WP_136773795.1">
    <property type="nucleotide sequence ID" value="NZ_CP156074.1"/>
</dbReference>